<feature type="transmembrane region" description="Helical" evidence="1">
    <location>
        <begin position="68"/>
        <end position="87"/>
    </location>
</feature>
<keyword evidence="1" id="KW-1133">Transmembrane helix</keyword>
<feature type="transmembrane region" description="Helical" evidence="1">
    <location>
        <begin position="178"/>
        <end position="197"/>
    </location>
</feature>
<protein>
    <submittedName>
        <fullName evidence="2">Uncharacterized protein</fullName>
    </submittedName>
</protein>
<dbReference type="Proteomes" id="UP000028523">
    <property type="component" value="Unassembled WGS sequence"/>
</dbReference>
<sequence>MKIYQLKDKFNNSIFLKNILMSKINIIFSSIFFIFQLVSLFVFVVSYISGGTKLLYFDYVNLHSTILIVSNSFFAMIIGGIWSHKLFISKVNIEKSKIDYGNFKNKFLVLLFLSTIYSFLIFFMFSIFMLPLKLYLLMNGPLLFFLFLFVGTSILIITFAMFYILFHLMFTRKFFIPIYLVIFSFLSIFFGFGANTLPSGGEVSQFITVNNAQRQIKFQHYKINDAIYFVPYFVTEKTSSSEGSLTTGRNVNLFLVDTSEFKDLENRINNWDDKVKIYSNYSFFTSYYIASFTQNTNYSNYIDTVGALSSNSILNISFYGTNQKIVKNSSNDMFLNLLEKIKTNDSDLINYDIDEITSNNTNNKNFMYIEIGKDSNPYWVFMILLVAMTAIILLINWFLIDKKYLIYKRIIKEKNKKEI</sequence>
<dbReference type="AlphaFoldDB" id="A0A084U4G3"/>
<feature type="transmembrane region" description="Helical" evidence="1">
    <location>
        <begin position="107"/>
        <end position="130"/>
    </location>
</feature>
<dbReference type="RefSeq" id="WP_036451460.1">
    <property type="nucleotide sequence ID" value="NZ_AWQU01000057.1"/>
</dbReference>
<feature type="transmembrane region" description="Helical" evidence="1">
    <location>
        <begin position="26"/>
        <end position="48"/>
    </location>
</feature>
<comment type="caution">
    <text evidence="2">The sequence shown here is derived from an EMBL/GenBank/DDBJ whole genome shotgun (WGS) entry which is preliminary data.</text>
</comment>
<name>A0A084U4G3_MALIO</name>
<feature type="transmembrane region" description="Helical" evidence="1">
    <location>
        <begin position="142"/>
        <end position="166"/>
    </location>
</feature>
<gene>
    <name evidence="2" type="ORF">P271_711</name>
</gene>
<organism evidence="2 3">
    <name type="scientific">Malacoplasma iowae DK-CPA</name>
    <dbReference type="NCBI Taxonomy" id="1394179"/>
    <lineage>
        <taxon>Bacteria</taxon>
        <taxon>Bacillati</taxon>
        <taxon>Mycoplasmatota</taxon>
        <taxon>Mycoplasmoidales</taxon>
        <taxon>Mycoplasmoidaceae</taxon>
        <taxon>Malacoplasma</taxon>
    </lineage>
</organism>
<keyword evidence="1" id="KW-0472">Membrane</keyword>
<accession>A0A084U4G3</accession>
<keyword evidence="3" id="KW-1185">Reference proteome</keyword>
<keyword evidence="1" id="KW-0812">Transmembrane</keyword>
<feature type="transmembrane region" description="Helical" evidence="1">
    <location>
        <begin position="378"/>
        <end position="400"/>
    </location>
</feature>
<evidence type="ECO:0000313" key="3">
    <source>
        <dbReference type="Proteomes" id="UP000028523"/>
    </source>
</evidence>
<proteinExistence type="predicted"/>
<evidence type="ECO:0000313" key="2">
    <source>
        <dbReference type="EMBL" id="KFB07849.1"/>
    </source>
</evidence>
<dbReference type="EMBL" id="AWQU01000057">
    <property type="protein sequence ID" value="KFB07849.1"/>
    <property type="molecule type" value="Genomic_DNA"/>
</dbReference>
<evidence type="ECO:0000256" key="1">
    <source>
        <dbReference type="SAM" id="Phobius"/>
    </source>
</evidence>
<reference evidence="2 3" key="1">
    <citation type="journal article" date="2014" name="PLoS ONE">
        <title>Reduction of Hydrogen Peroxide Accumulation and Toxicity by a Catalase from Mycoplasma iowae.</title>
        <authorList>
            <person name="Pritchard R.E."/>
            <person name="Prassinos A.J."/>
            <person name="Osborne J.D."/>
            <person name="Raviv Z."/>
            <person name="Balish M.F."/>
        </authorList>
    </citation>
    <scope>NUCLEOTIDE SEQUENCE [LARGE SCALE GENOMIC DNA]</scope>
    <source>
        <strain evidence="2 3">DK-CPA</strain>
    </source>
</reference>